<dbReference type="RefSeq" id="WP_259971053.1">
    <property type="nucleotide sequence ID" value="NZ_CP081070.1"/>
</dbReference>
<comment type="subcellular location">
    <subcellularLocation>
        <location evidence="1">Membrane</location>
        <topology evidence="1">Multi-pass membrane protein</topology>
    </subcellularLocation>
</comment>
<evidence type="ECO:0000256" key="6">
    <source>
        <dbReference type="SAM" id="Phobius"/>
    </source>
</evidence>
<evidence type="ECO:0000313" key="8">
    <source>
        <dbReference type="Proteomes" id="UP001058713"/>
    </source>
</evidence>
<evidence type="ECO:0000256" key="2">
    <source>
        <dbReference type="ARBA" id="ARBA00009773"/>
    </source>
</evidence>
<proteinExistence type="inferred from homology"/>
<comment type="similarity">
    <text evidence="2">Belongs to the autoinducer-2 exporter (AI-2E) (TC 2.A.86) family.</text>
</comment>
<feature type="transmembrane region" description="Helical" evidence="6">
    <location>
        <begin position="146"/>
        <end position="170"/>
    </location>
</feature>
<feature type="transmembrane region" description="Helical" evidence="6">
    <location>
        <begin position="223"/>
        <end position="243"/>
    </location>
</feature>
<evidence type="ECO:0000256" key="5">
    <source>
        <dbReference type="ARBA" id="ARBA00023136"/>
    </source>
</evidence>
<dbReference type="Pfam" id="PF01594">
    <property type="entry name" value="AI-2E_transport"/>
    <property type="match status" value="1"/>
</dbReference>
<evidence type="ECO:0000256" key="1">
    <source>
        <dbReference type="ARBA" id="ARBA00004141"/>
    </source>
</evidence>
<evidence type="ECO:0000256" key="3">
    <source>
        <dbReference type="ARBA" id="ARBA00022692"/>
    </source>
</evidence>
<feature type="transmembrane region" description="Helical" evidence="6">
    <location>
        <begin position="12"/>
        <end position="29"/>
    </location>
</feature>
<dbReference type="PANTHER" id="PTHR21716:SF16">
    <property type="entry name" value="BLL1467 PROTEIN"/>
    <property type="match status" value="1"/>
</dbReference>
<keyword evidence="3 6" id="KW-0812">Transmembrane</keyword>
<feature type="transmembrane region" description="Helical" evidence="6">
    <location>
        <begin position="191"/>
        <end position="217"/>
    </location>
</feature>
<organism evidence="7 8">
    <name type="scientific">Leisingera caerulea</name>
    <name type="common">Phaeobacter caeruleus</name>
    <dbReference type="NCBI Taxonomy" id="506591"/>
    <lineage>
        <taxon>Bacteria</taxon>
        <taxon>Pseudomonadati</taxon>
        <taxon>Pseudomonadota</taxon>
        <taxon>Alphaproteobacteria</taxon>
        <taxon>Rhodobacterales</taxon>
        <taxon>Roseobacteraceae</taxon>
        <taxon>Leisingera</taxon>
    </lineage>
</organism>
<feature type="transmembrane region" description="Helical" evidence="6">
    <location>
        <begin position="35"/>
        <end position="51"/>
    </location>
</feature>
<keyword evidence="4 6" id="KW-1133">Transmembrane helix</keyword>
<dbReference type="AlphaFoldDB" id="A0A9Q9LXV5"/>
<feature type="transmembrane region" description="Helical" evidence="6">
    <location>
        <begin position="255"/>
        <end position="273"/>
    </location>
</feature>
<evidence type="ECO:0000313" key="7">
    <source>
        <dbReference type="EMBL" id="UWQ53421.1"/>
    </source>
</evidence>
<dbReference type="InterPro" id="IPR002549">
    <property type="entry name" value="AI-2E-like"/>
</dbReference>
<sequence>MWQTVIAKRSVRIMLLIITLILLGGAMYFAKPVLAPGVFALVVGVVVAPLADRLERFGVSRVVVASSLLVLSTALLALLILSLDPLLTSLASQVPKIKYEIRGWLDMVSGLLRGIESISSEIEETIGAADAETEEEGGSLPTLTDALWLAPNFGAQIFIFAGTLFFFVLTRNELYEQAGSYAARFFRAERAVARYFAAVTIVNGGLGLLTAAGLALIGLPGAWIWGLAAAILNFILYLGPLIMLAGLTVAGLTQIGGAGALLPPLVFLGLNLAEAQFVTPAFVGRQLDLNPLIVFWAIVFGLWIWGPVGAIVALPMLLWCGRMLVPPPDTAVAEAPEHR</sequence>
<feature type="transmembrane region" description="Helical" evidence="6">
    <location>
        <begin position="63"/>
        <end position="83"/>
    </location>
</feature>
<protein>
    <submittedName>
        <fullName evidence="7">AI-2E family transporter</fullName>
    </submittedName>
</protein>
<dbReference type="PANTHER" id="PTHR21716">
    <property type="entry name" value="TRANSMEMBRANE PROTEIN"/>
    <property type="match status" value="1"/>
</dbReference>
<evidence type="ECO:0000256" key="4">
    <source>
        <dbReference type="ARBA" id="ARBA00022989"/>
    </source>
</evidence>
<keyword evidence="5 6" id="KW-0472">Membrane</keyword>
<accession>A0A9Q9LXV5</accession>
<dbReference type="GO" id="GO:0016020">
    <property type="term" value="C:membrane"/>
    <property type="evidence" value="ECO:0007669"/>
    <property type="project" value="UniProtKB-SubCell"/>
</dbReference>
<name>A0A9Q9LXV5_LEICA</name>
<feature type="transmembrane region" description="Helical" evidence="6">
    <location>
        <begin position="293"/>
        <end position="319"/>
    </location>
</feature>
<dbReference type="GO" id="GO:0055085">
    <property type="term" value="P:transmembrane transport"/>
    <property type="evidence" value="ECO:0007669"/>
    <property type="project" value="TreeGrafter"/>
</dbReference>
<reference evidence="7" key="1">
    <citation type="submission" date="2021-08" db="EMBL/GenBank/DDBJ databases">
        <authorList>
            <person name="Nwanade C."/>
            <person name="Wang M."/>
            <person name="Masoudi A."/>
            <person name="Yu Z."/>
            <person name="Liu J."/>
        </authorList>
    </citation>
    <scope>NUCLEOTIDE SEQUENCE</scope>
    <source>
        <strain evidence="7">S122</strain>
    </source>
</reference>
<dbReference type="EMBL" id="CP081070">
    <property type="protein sequence ID" value="UWQ53421.1"/>
    <property type="molecule type" value="Genomic_DNA"/>
</dbReference>
<dbReference type="KEGG" id="lcae:K3721_15735"/>
<gene>
    <name evidence="7" type="ORF">K3721_15735</name>
</gene>
<dbReference type="Proteomes" id="UP001058713">
    <property type="component" value="Chromosome"/>
</dbReference>